<dbReference type="Gene3D" id="3.90.70.10">
    <property type="entry name" value="Cysteine proteinases"/>
    <property type="match status" value="1"/>
</dbReference>
<dbReference type="EMBL" id="PP542043">
    <property type="protein sequence ID" value="XDO02158.1"/>
    <property type="molecule type" value="Genomic_DNA"/>
</dbReference>
<evidence type="ECO:0000259" key="1">
    <source>
        <dbReference type="PROSITE" id="PS50235"/>
    </source>
</evidence>
<dbReference type="PROSITE" id="PS50235">
    <property type="entry name" value="USP_3"/>
    <property type="match status" value="1"/>
</dbReference>
<dbReference type="SUPFAM" id="SSF54001">
    <property type="entry name" value="Cysteine proteinases"/>
    <property type="match status" value="1"/>
</dbReference>
<dbReference type="GO" id="GO:0016579">
    <property type="term" value="P:protein deubiquitination"/>
    <property type="evidence" value="ECO:0007669"/>
    <property type="project" value="InterPro"/>
</dbReference>
<dbReference type="GO" id="GO:0004843">
    <property type="term" value="F:cysteine-type deubiquitinase activity"/>
    <property type="evidence" value="ECO:0007669"/>
    <property type="project" value="InterPro"/>
</dbReference>
<dbReference type="InterPro" id="IPR028889">
    <property type="entry name" value="USP"/>
</dbReference>
<dbReference type="InterPro" id="IPR038765">
    <property type="entry name" value="Papain-like_cys_pep_sf"/>
</dbReference>
<dbReference type="PANTHER" id="PTHR21646">
    <property type="entry name" value="UBIQUITIN CARBOXYL-TERMINAL HYDROLASE"/>
    <property type="match status" value="1"/>
</dbReference>
<dbReference type="PANTHER" id="PTHR21646:SF46">
    <property type="entry name" value="UBIQUITIN CARBOXYL-TERMINAL HYDROLASE"/>
    <property type="match status" value="1"/>
</dbReference>
<name>A0AB39JDK1_9VIRU</name>
<evidence type="ECO:0000313" key="2">
    <source>
        <dbReference type="EMBL" id="XDO02158.1"/>
    </source>
</evidence>
<dbReference type="InterPro" id="IPR050185">
    <property type="entry name" value="Ub_carboxyl-term_hydrolase"/>
</dbReference>
<dbReference type="InterPro" id="IPR001394">
    <property type="entry name" value="Peptidase_C19_UCH"/>
</dbReference>
<gene>
    <name evidence="2" type="ORF">FloV-SA2_00340</name>
</gene>
<feature type="domain" description="USP" evidence="1">
    <location>
        <begin position="14"/>
        <end position="340"/>
    </location>
</feature>
<proteinExistence type="predicted"/>
<organism evidence="2">
    <name type="scientific">Florenciella sp. virus SA2</name>
    <dbReference type="NCBI Taxonomy" id="3240092"/>
    <lineage>
        <taxon>Viruses</taxon>
    </lineage>
</organism>
<sequence>MNVNDKKYMNKGLTGLVNLGNTCYINTALQSLSNIHELNLYISKFFEKKEIKHFDINHQFMKEWLDLYNLMWNKNVIISPNRFKKAIEHICYKKGNELFIGYEQNDVTEFFLFLINIFNDALKKNTNLEIPQEIMVIKDQFKGFDDFFNNRYKEYSYIDYLFNVYLKIDYIDCSNNKVLSTNYESIYSIDLPITDLSVDECFETFFKDEIMNKENNNQYYYDKEKVYKDVVKKTSLIHTSKYLIIQLKRWNINLRKNQRIIFQDYDQLFDISKFYMNKDNVKYEPFIIMNHSGNVLGGHYTCYIKNNNNKWYEYNDAIVKEISQKKLLGNKNYCIIYRTK</sequence>
<dbReference type="Pfam" id="PF00443">
    <property type="entry name" value="UCH"/>
    <property type="match status" value="1"/>
</dbReference>
<reference evidence="2" key="1">
    <citation type="submission" date="2024-03" db="EMBL/GenBank/DDBJ databases">
        <title>Eukaryotic viruses encode the ribosomal protein eL40.</title>
        <authorList>
            <person name="Thomy J."/>
            <person name="Schvarcz C.R."/>
            <person name="McBeain K.A."/>
            <person name="Edwards K.F."/>
            <person name="Steward G.F."/>
        </authorList>
    </citation>
    <scope>NUCLEOTIDE SEQUENCE</scope>
    <source>
        <strain evidence="2">FloV-SA2</strain>
    </source>
</reference>
<protein>
    <submittedName>
        <fullName evidence="2">Ubiquitin Specific Peptidase C19</fullName>
    </submittedName>
</protein>
<accession>A0AB39JDK1</accession>